<organism evidence="8">
    <name type="scientific">Grosmannia clavigera (strain kw1407 / UAMH 11150)</name>
    <name type="common">Blue stain fungus</name>
    <name type="synonym">Graphiocladiella clavigera</name>
    <dbReference type="NCBI Taxonomy" id="655863"/>
    <lineage>
        <taxon>Eukaryota</taxon>
        <taxon>Fungi</taxon>
        <taxon>Dikarya</taxon>
        <taxon>Ascomycota</taxon>
        <taxon>Pezizomycotina</taxon>
        <taxon>Sordariomycetes</taxon>
        <taxon>Sordariomycetidae</taxon>
        <taxon>Ophiostomatales</taxon>
        <taxon>Ophiostomataceae</taxon>
        <taxon>Leptographium</taxon>
    </lineage>
</organism>
<dbReference type="GO" id="GO:0005634">
    <property type="term" value="C:nucleus"/>
    <property type="evidence" value="ECO:0007669"/>
    <property type="project" value="UniProtKB-SubCell"/>
</dbReference>
<dbReference type="CDD" id="cd12148">
    <property type="entry name" value="fungal_TF_MHR"/>
    <property type="match status" value="1"/>
</dbReference>
<keyword evidence="2" id="KW-0805">Transcription regulation</keyword>
<dbReference type="Proteomes" id="UP000007796">
    <property type="component" value="Unassembled WGS sequence"/>
</dbReference>
<dbReference type="GO" id="GO:0000976">
    <property type="term" value="F:transcription cis-regulatory region binding"/>
    <property type="evidence" value="ECO:0007669"/>
    <property type="project" value="TreeGrafter"/>
</dbReference>
<dbReference type="InParanoid" id="F0XQV5"/>
<feature type="compositionally biased region" description="Low complexity" evidence="6">
    <location>
        <begin position="591"/>
        <end position="610"/>
    </location>
</feature>
<name>F0XQV5_GROCL</name>
<dbReference type="GO" id="GO:0008270">
    <property type="term" value="F:zinc ion binding"/>
    <property type="evidence" value="ECO:0007669"/>
    <property type="project" value="InterPro"/>
</dbReference>
<evidence type="ECO:0000256" key="4">
    <source>
        <dbReference type="ARBA" id="ARBA00023163"/>
    </source>
</evidence>
<dbReference type="AlphaFoldDB" id="F0XQV5"/>
<evidence type="ECO:0000256" key="6">
    <source>
        <dbReference type="SAM" id="MobiDB-lite"/>
    </source>
</evidence>
<protein>
    <submittedName>
        <fullName evidence="7">C6 zinc finger domain containing protein</fullName>
    </submittedName>
</protein>
<feature type="region of interest" description="Disordered" evidence="6">
    <location>
        <begin position="589"/>
        <end position="610"/>
    </location>
</feature>
<evidence type="ECO:0000313" key="7">
    <source>
        <dbReference type="EMBL" id="EFW99761.1"/>
    </source>
</evidence>
<dbReference type="InterPro" id="IPR036864">
    <property type="entry name" value="Zn2-C6_fun-type_DNA-bd_sf"/>
</dbReference>
<evidence type="ECO:0000256" key="5">
    <source>
        <dbReference type="ARBA" id="ARBA00023242"/>
    </source>
</evidence>
<keyword evidence="4" id="KW-0804">Transcription</keyword>
<dbReference type="EMBL" id="GL629807">
    <property type="protein sequence ID" value="EFW99761.1"/>
    <property type="molecule type" value="Genomic_DNA"/>
</dbReference>
<keyword evidence="8" id="KW-1185">Reference proteome</keyword>
<dbReference type="GeneID" id="25981494"/>
<evidence type="ECO:0000256" key="1">
    <source>
        <dbReference type="ARBA" id="ARBA00004123"/>
    </source>
</evidence>
<reference evidence="7 8" key="1">
    <citation type="journal article" date="2011" name="Proc. Natl. Acad. Sci. U.S.A.">
        <title>Genome and transcriptome analyses of the mountain pine beetle-fungal symbiont Grosmannia clavigera, a lodgepole pine pathogen.</title>
        <authorList>
            <person name="DiGuistini S."/>
            <person name="Wang Y."/>
            <person name="Liao N.Y."/>
            <person name="Taylor G."/>
            <person name="Tanguay P."/>
            <person name="Feau N."/>
            <person name="Henrissat B."/>
            <person name="Chan S.K."/>
            <person name="Hesse-Orce U."/>
            <person name="Alamouti S.M."/>
            <person name="Tsui C.K.M."/>
            <person name="Docking R.T."/>
            <person name="Levasseur A."/>
            <person name="Haridas S."/>
            <person name="Robertson G."/>
            <person name="Birol I."/>
            <person name="Holt R.A."/>
            <person name="Marra M.A."/>
            <person name="Hamelin R.C."/>
            <person name="Hirst M."/>
            <person name="Jones S.J.M."/>
            <person name="Bohlmann J."/>
            <person name="Breuil C."/>
        </authorList>
    </citation>
    <scope>NUCLEOTIDE SEQUENCE [LARGE SCALE GENOMIC DNA]</scope>
    <source>
        <strain evidence="8">kw1407 / UAMH 11150</strain>
    </source>
</reference>
<feature type="compositionally biased region" description="Polar residues" evidence="6">
    <location>
        <begin position="97"/>
        <end position="106"/>
    </location>
</feature>
<dbReference type="eggNOG" id="ENOG502SD7F">
    <property type="taxonomic scope" value="Eukaryota"/>
</dbReference>
<dbReference type="STRING" id="655863.F0XQV5"/>
<dbReference type="Gene3D" id="4.10.240.10">
    <property type="entry name" value="Zn(2)-C6 fungal-type DNA-binding domain"/>
    <property type="match status" value="1"/>
</dbReference>
<sequence>MDSATVVGSNVAAPKRGKACVNCVQIKCKCIPCAGRDGCARCLRLKKTCVPSPAPATSKRAKAAARTRRLGSHTQRLEAKLNDLVDLLRTTQSIETGASGSVQIRPSPSPTAPQVLGKTPQTTATVTASATAADDSDLSPAEAEEIFRLFQDEMLPLEPIVYLAPDTTAQQLHRDAPFLWLCIMAVAATSNRQRSRLGAQARQQLLDQVVAAGERSLPILYGIIVLLAWFHVLPAVDRQFAVMLSQLAVAVAWDMGLTMPVPLDQRAPGHGCGSGLTAPPGRSAVPPKHERTMEERRAVLAVFSVTMGVPLMPDGLFWSPYLEDCLAHVQQAQQAQQTTPQTSHDATLIRHIRLRLLSSQMRRETAWSNAAVTSTALPYSSTSWHSNLAPAAPASLPFIFMESAQLYLDSIVSEPSSLDNFATHNLYHYARLTIHESALIRPPPPGATLDFRRLAVYERCLDSVRQTFDKLFGCPSDRYLRLPNGSVCLTLYVAVCLHRLSTLRDRSWSVEAVRDSIDLITTVDRVISIFQSCQLQMIPTSSTTHDTNGGTAPNGSSPSLASADTVVAAFAMRKFQALRAVWLSDYPPRHSPSSSATITTTTTTTHTATETPSVSALPLFPSMPLPLTAVDDFDCYQWLPDLAIGVSWM</sequence>
<dbReference type="PANTHER" id="PTHR31845">
    <property type="entry name" value="FINGER DOMAIN PROTEIN, PUTATIVE-RELATED"/>
    <property type="match status" value="1"/>
</dbReference>
<evidence type="ECO:0000256" key="3">
    <source>
        <dbReference type="ARBA" id="ARBA00023125"/>
    </source>
</evidence>
<dbReference type="OrthoDB" id="1600564at2759"/>
<dbReference type="PANTHER" id="PTHR31845:SF32">
    <property type="entry name" value="MISCELLANEOUS ZN(II)2CYS6 TRANSCRIPTION FACTOR (EUROFUNG)-RELATED"/>
    <property type="match status" value="1"/>
</dbReference>
<dbReference type="GO" id="GO:0000981">
    <property type="term" value="F:DNA-binding transcription factor activity, RNA polymerase II-specific"/>
    <property type="evidence" value="ECO:0007669"/>
    <property type="project" value="InterPro"/>
</dbReference>
<dbReference type="InterPro" id="IPR051089">
    <property type="entry name" value="prtT"/>
</dbReference>
<dbReference type="HOGENOM" id="CLU_006524_7_0_1"/>
<accession>F0XQV5</accession>
<comment type="subcellular location">
    <subcellularLocation>
        <location evidence="1">Nucleus</location>
    </subcellularLocation>
</comment>
<evidence type="ECO:0000256" key="2">
    <source>
        <dbReference type="ARBA" id="ARBA00023015"/>
    </source>
</evidence>
<evidence type="ECO:0000313" key="8">
    <source>
        <dbReference type="Proteomes" id="UP000007796"/>
    </source>
</evidence>
<keyword evidence="5" id="KW-0539">Nucleus</keyword>
<keyword evidence="3" id="KW-0238">DNA-binding</keyword>
<gene>
    <name evidence="7" type="ORF">CMQ_79</name>
</gene>
<feature type="region of interest" description="Disordered" evidence="6">
    <location>
        <begin position="97"/>
        <end position="125"/>
    </location>
</feature>
<proteinExistence type="predicted"/>
<dbReference type="RefSeq" id="XP_014169493.1">
    <property type="nucleotide sequence ID" value="XM_014314018.1"/>
</dbReference>